<feature type="non-terminal residue" evidence="1">
    <location>
        <position position="1"/>
    </location>
</feature>
<proteinExistence type="predicted"/>
<reference evidence="1 2" key="1">
    <citation type="submission" date="2021-06" db="EMBL/GenBank/DDBJ databases">
        <authorList>
            <person name="Palmer J.M."/>
        </authorList>
    </citation>
    <scope>NUCLEOTIDE SEQUENCE [LARGE SCALE GENOMIC DNA]</scope>
    <source>
        <strain evidence="1 2">GA_2019</strain>
        <tissue evidence="1">Muscle</tissue>
    </source>
</reference>
<evidence type="ECO:0000313" key="2">
    <source>
        <dbReference type="Proteomes" id="UP001476798"/>
    </source>
</evidence>
<sequence length="159" mass="18021">LWLDGDALLAVAEGLFERVKHLFGSTTVTGGRRGGAALCKQPLMAESLSGRHVRCSVCFPSLPLAVLLHQVLTYNQSQFFLFRSLLFFQRHNLHFLHHLARFGFSQFFFTIHPPSLSCCSFRFFSITRSLSYSFQPPFFLEIDCLIWPDASGARFLAQG</sequence>
<gene>
    <name evidence="1" type="ORF">GOODEAATRI_004318</name>
</gene>
<name>A0ABV0MYK2_9TELE</name>
<comment type="caution">
    <text evidence="1">The sequence shown here is derived from an EMBL/GenBank/DDBJ whole genome shotgun (WGS) entry which is preliminary data.</text>
</comment>
<keyword evidence="2" id="KW-1185">Reference proteome</keyword>
<dbReference type="EMBL" id="JAHRIO010020172">
    <property type="protein sequence ID" value="MEQ2164210.1"/>
    <property type="molecule type" value="Genomic_DNA"/>
</dbReference>
<protein>
    <submittedName>
        <fullName evidence="1">Uncharacterized protein</fullName>
    </submittedName>
</protein>
<organism evidence="1 2">
    <name type="scientific">Goodea atripinnis</name>
    <dbReference type="NCBI Taxonomy" id="208336"/>
    <lineage>
        <taxon>Eukaryota</taxon>
        <taxon>Metazoa</taxon>
        <taxon>Chordata</taxon>
        <taxon>Craniata</taxon>
        <taxon>Vertebrata</taxon>
        <taxon>Euteleostomi</taxon>
        <taxon>Actinopterygii</taxon>
        <taxon>Neopterygii</taxon>
        <taxon>Teleostei</taxon>
        <taxon>Neoteleostei</taxon>
        <taxon>Acanthomorphata</taxon>
        <taxon>Ovalentaria</taxon>
        <taxon>Atherinomorphae</taxon>
        <taxon>Cyprinodontiformes</taxon>
        <taxon>Goodeidae</taxon>
        <taxon>Goodea</taxon>
    </lineage>
</organism>
<dbReference type="Proteomes" id="UP001476798">
    <property type="component" value="Unassembled WGS sequence"/>
</dbReference>
<accession>A0ABV0MYK2</accession>
<evidence type="ECO:0000313" key="1">
    <source>
        <dbReference type="EMBL" id="MEQ2164210.1"/>
    </source>
</evidence>